<dbReference type="PANTHER" id="PTHR30349:SF82">
    <property type="entry name" value="INTEGRASE_RECOMBINASE YOEC-RELATED"/>
    <property type="match status" value="1"/>
</dbReference>
<dbReference type="GO" id="GO:0003677">
    <property type="term" value="F:DNA binding"/>
    <property type="evidence" value="ECO:0007669"/>
    <property type="project" value="InterPro"/>
</dbReference>
<feature type="domain" description="Tyr recombinase" evidence="2">
    <location>
        <begin position="2"/>
        <end position="192"/>
    </location>
</feature>
<dbReference type="OrthoDB" id="9788852at2"/>
<keyword evidence="1" id="KW-0233">DNA recombination</keyword>
<keyword evidence="4" id="KW-1185">Reference proteome</keyword>
<name>A0A0E4H4W9_9STRE</name>
<dbReference type="GO" id="GO:0015074">
    <property type="term" value="P:DNA integration"/>
    <property type="evidence" value="ECO:0007669"/>
    <property type="project" value="InterPro"/>
</dbReference>
<dbReference type="Gene3D" id="1.10.443.10">
    <property type="entry name" value="Intergrase catalytic core"/>
    <property type="match status" value="1"/>
</dbReference>
<organism evidence="3 4">
    <name type="scientific">Streptococcus varani</name>
    <dbReference type="NCBI Taxonomy" id="1608583"/>
    <lineage>
        <taxon>Bacteria</taxon>
        <taxon>Bacillati</taxon>
        <taxon>Bacillota</taxon>
        <taxon>Bacilli</taxon>
        <taxon>Lactobacillales</taxon>
        <taxon>Streptococcaceae</taxon>
        <taxon>Streptococcus</taxon>
    </lineage>
</organism>
<dbReference type="RefSeq" id="WP_093650227.1">
    <property type="nucleotide sequence ID" value="NZ_CTEN01000002.1"/>
</dbReference>
<dbReference type="EMBL" id="CTEN01000002">
    <property type="protein sequence ID" value="CQR24590.1"/>
    <property type="molecule type" value="Genomic_DNA"/>
</dbReference>
<accession>A0A0E4H4W9</accession>
<sequence length="196" mass="23015">MGTVEPIRNRKDVEMLIQYVFEESPHREEVRNRNGTILLIGFNTGFRVGDIVKLQKKHIRGWHIEFYDQKTGKHTRRKMTRKLKTHLLSYTEGMRPEDFLFPSRECRGKGSSKKRHKHIHRDTVYKFLKADADALGLENIATHSMRKTFGMMIYEQQKDVAIVMDLLNHASQSYTVRYIGKNQDSQDKAIAKFEGF</sequence>
<evidence type="ECO:0000256" key="1">
    <source>
        <dbReference type="ARBA" id="ARBA00023172"/>
    </source>
</evidence>
<dbReference type="STRING" id="1608583.BN1356_00934"/>
<evidence type="ECO:0000313" key="4">
    <source>
        <dbReference type="Proteomes" id="UP000198604"/>
    </source>
</evidence>
<evidence type="ECO:0000313" key="3">
    <source>
        <dbReference type="EMBL" id="CQR24590.1"/>
    </source>
</evidence>
<proteinExistence type="predicted"/>
<dbReference type="Pfam" id="PF00589">
    <property type="entry name" value="Phage_integrase"/>
    <property type="match status" value="1"/>
</dbReference>
<reference evidence="4" key="1">
    <citation type="submission" date="2015-03" db="EMBL/GenBank/DDBJ databases">
        <authorList>
            <person name="Urmite Genomes"/>
        </authorList>
    </citation>
    <scope>NUCLEOTIDE SEQUENCE [LARGE SCALE GENOMIC DNA]</scope>
    <source>
        <strain evidence="4">FF10</strain>
    </source>
</reference>
<protein>
    <submittedName>
        <fullName evidence="3">Prophage LambdaSa2, site-specific recombinase phage integrase family protein</fullName>
    </submittedName>
</protein>
<dbReference type="InterPro" id="IPR013762">
    <property type="entry name" value="Integrase-like_cat_sf"/>
</dbReference>
<dbReference type="PANTHER" id="PTHR30349">
    <property type="entry name" value="PHAGE INTEGRASE-RELATED"/>
    <property type="match status" value="1"/>
</dbReference>
<dbReference type="PROSITE" id="PS51898">
    <property type="entry name" value="TYR_RECOMBINASE"/>
    <property type="match status" value="1"/>
</dbReference>
<dbReference type="Proteomes" id="UP000198604">
    <property type="component" value="Unassembled WGS sequence"/>
</dbReference>
<dbReference type="InterPro" id="IPR050090">
    <property type="entry name" value="Tyrosine_recombinase_XerCD"/>
</dbReference>
<dbReference type="GO" id="GO:0006310">
    <property type="term" value="P:DNA recombination"/>
    <property type="evidence" value="ECO:0007669"/>
    <property type="project" value="UniProtKB-KW"/>
</dbReference>
<evidence type="ECO:0000259" key="2">
    <source>
        <dbReference type="PROSITE" id="PS51898"/>
    </source>
</evidence>
<dbReference type="InterPro" id="IPR002104">
    <property type="entry name" value="Integrase_catalytic"/>
</dbReference>
<dbReference type="InterPro" id="IPR011010">
    <property type="entry name" value="DNA_brk_join_enz"/>
</dbReference>
<gene>
    <name evidence="3" type="ORF">BN1356_00934</name>
</gene>
<dbReference type="AlphaFoldDB" id="A0A0E4H4W9"/>
<dbReference type="SUPFAM" id="SSF56349">
    <property type="entry name" value="DNA breaking-rejoining enzymes"/>
    <property type="match status" value="1"/>
</dbReference>